<evidence type="ECO:0000256" key="3">
    <source>
        <dbReference type="ARBA" id="ARBA00012835"/>
    </source>
</evidence>
<keyword evidence="4 11" id="KW-0436">Ligase</keyword>
<dbReference type="EC" id="6.1.1.17" evidence="3"/>
<dbReference type="InterPro" id="IPR033910">
    <property type="entry name" value="GluRS_core"/>
</dbReference>
<evidence type="ECO:0000256" key="6">
    <source>
        <dbReference type="ARBA" id="ARBA00022840"/>
    </source>
</evidence>
<dbReference type="PANTHER" id="PTHR43311:SF2">
    <property type="entry name" value="GLUTAMATE--TRNA LIGASE, MITOCHONDRIAL-RELATED"/>
    <property type="match status" value="1"/>
</dbReference>
<comment type="subcellular location">
    <subcellularLocation>
        <location evidence="1">Mitochondrion</location>
    </subcellularLocation>
</comment>
<dbReference type="CDD" id="cd00808">
    <property type="entry name" value="GluRS_core"/>
    <property type="match status" value="1"/>
</dbReference>
<evidence type="ECO:0000256" key="11">
    <source>
        <dbReference type="RuleBase" id="RU363037"/>
    </source>
</evidence>
<accession>A0A1E3HIH6</accession>
<reference evidence="14 15" key="1">
    <citation type="submission" date="2016-06" db="EMBL/GenBank/DDBJ databases">
        <title>Evolution of pathogenesis and genome organization in the Tremellales.</title>
        <authorList>
            <person name="Cuomo C."/>
            <person name="Litvintseva A."/>
            <person name="Heitman J."/>
            <person name="Chen Y."/>
            <person name="Sun S."/>
            <person name="Springer D."/>
            <person name="Dromer F."/>
            <person name="Young S."/>
            <person name="Zeng Q."/>
            <person name="Chapman S."/>
            <person name="Gujja S."/>
            <person name="Saif S."/>
            <person name="Birren B."/>
        </authorList>
    </citation>
    <scope>NUCLEOTIDE SEQUENCE [LARGE SCALE GENOMIC DNA]</scope>
    <source>
        <strain evidence="14 15">CBS 6039</strain>
    </source>
</reference>
<keyword evidence="7 11" id="KW-0648">Protein biosynthesis</keyword>
<evidence type="ECO:0000256" key="10">
    <source>
        <dbReference type="ARBA" id="ARBA00072917"/>
    </source>
</evidence>
<dbReference type="InterPro" id="IPR008925">
    <property type="entry name" value="aa_tRNA-synth_I_cd-bd_sf"/>
</dbReference>
<evidence type="ECO:0000256" key="2">
    <source>
        <dbReference type="ARBA" id="ARBA00007894"/>
    </source>
</evidence>
<protein>
    <recommendedName>
        <fullName evidence="10">Glutamate--tRNA ligase, mitochondrial</fullName>
        <ecNumber evidence="3">6.1.1.17</ecNumber>
    </recommendedName>
    <alternativeName>
        <fullName evidence="9">Glutamyl-tRNA synthetase</fullName>
    </alternativeName>
</protein>
<dbReference type="GO" id="GO:0005524">
    <property type="term" value="F:ATP binding"/>
    <property type="evidence" value="ECO:0007669"/>
    <property type="project" value="UniProtKB-KW"/>
</dbReference>
<evidence type="ECO:0000259" key="13">
    <source>
        <dbReference type="Pfam" id="PF19269"/>
    </source>
</evidence>
<dbReference type="PANTHER" id="PTHR43311">
    <property type="entry name" value="GLUTAMATE--TRNA LIGASE"/>
    <property type="match status" value="1"/>
</dbReference>
<dbReference type="GeneID" id="30157377"/>
<dbReference type="PROSITE" id="PS00178">
    <property type="entry name" value="AA_TRNA_LIGASE_I"/>
    <property type="match status" value="1"/>
</dbReference>
<feature type="domain" description="Aminoacyl-tRNA synthetase class I anticodon-binding" evidence="13">
    <location>
        <begin position="417"/>
        <end position="563"/>
    </location>
</feature>
<dbReference type="EMBL" id="AWGJ01000009">
    <property type="protein sequence ID" value="ODN76143.1"/>
    <property type="molecule type" value="Genomic_DNA"/>
</dbReference>
<feature type="domain" description="Glutamyl/glutaminyl-tRNA synthetase class Ib catalytic" evidence="12">
    <location>
        <begin position="34"/>
        <end position="372"/>
    </location>
</feature>
<evidence type="ECO:0000256" key="8">
    <source>
        <dbReference type="ARBA" id="ARBA00023146"/>
    </source>
</evidence>
<dbReference type="InterPro" id="IPR014729">
    <property type="entry name" value="Rossmann-like_a/b/a_fold"/>
</dbReference>
<comment type="similarity">
    <text evidence="2">Belongs to the class-I aminoacyl-tRNA synthetase family. Glutamate--tRNA ligase type 1 subfamily.</text>
</comment>
<dbReference type="InterPro" id="IPR004527">
    <property type="entry name" value="Glu-tRNA-ligase_bac/mito"/>
</dbReference>
<dbReference type="Proteomes" id="UP000094065">
    <property type="component" value="Unassembled WGS sequence"/>
</dbReference>
<dbReference type="SUPFAM" id="SSF52374">
    <property type="entry name" value="Nucleotidylyl transferase"/>
    <property type="match status" value="1"/>
</dbReference>
<evidence type="ECO:0000256" key="4">
    <source>
        <dbReference type="ARBA" id="ARBA00022598"/>
    </source>
</evidence>
<proteinExistence type="inferred from homology"/>
<dbReference type="GO" id="GO:0008270">
    <property type="term" value="F:zinc ion binding"/>
    <property type="evidence" value="ECO:0007669"/>
    <property type="project" value="InterPro"/>
</dbReference>
<evidence type="ECO:0000256" key="7">
    <source>
        <dbReference type="ARBA" id="ARBA00022917"/>
    </source>
</evidence>
<evidence type="ECO:0000256" key="5">
    <source>
        <dbReference type="ARBA" id="ARBA00022741"/>
    </source>
</evidence>
<dbReference type="GO" id="GO:0005739">
    <property type="term" value="C:mitochondrion"/>
    <property type="evidence" value="ECO:0007669"/>
    <property type="project" value="UniProtKB-SubCell"/>
</dbReference>
<dbReference type="FunFam" id="3.40.50.620:FF:000045">
    <property type="entry name" value="Glutamate--tRNA ligase, mitochondrial"/>
    <property type="match status" value="1"/>
</dbReference>
<dbReference type="OrthoDB" id="428822at2759"/>
<dbReference type="InterPro" id="IPR020058">
    <property type="entry name" value="Glu/Gln-tRNA-synth_Ib_cat-dom"/>
</dbReference>
<dbReference type="SUPFAM" id="SSF48163">
    <property type="entry name" value="An anticodon-binding domain of class I aminoacyl-tRNA synthetases"/>
    <property type="match status" value="1"/>
</dbReference>
<dbReference type="InterPro" id="IPR020751">
    <property type="entry name" value="aa-tRNA-synth_I_codon-bd_sub2"/>
</dbReference>
<evidence type="ECO:0000313" key="15">
    <source>
        <dbReference type="Proteomes" id="UP000094065"/>
    </source>
</evidence>
<evidence type="ECO:0000256" key="9">
    <source>
        <dbReference type="ARBA" id="ARBA00030865"/>
    </source>
</evidence>
<name>A0A1E3HIH6_9TREE</name>
<dbReference type="Gene3D" id="3.40.50.620">
    <property type="entry name" value="HUPs"/>
    <property type="match status" value="1"/>
</dbReference>
<dbReference type="NCBIfam" id="TIGR00464">
    <property type="entry name" value="gltX_bact"/>
    <property type="match status" value="1"/>
</dbReference>
<dbReference type="Gene3D" id="1.10.10.350">
    <property type="match status" value="1"/>
</dbReference>
<dbReference type="GO" id="GO:0004818">
    <property type="term" value="F:glutamate-tRNA ligase activity"/>
    <property type="evidence" value="ECO:0007669"/>
    <property type="project" value="UniProtKB-EC"/>
</dbReference>
<evidence type="ECO:0000313" key="14">
    <source>
        <dbReference type="EMBL" id="ODN76143.1"/>
    </source>
</evidence>
<dbReference type="RefSeq" id="XP_018991674.1">
    <property type="nucleotide sequence ID" value="XM_019140523.1"/>
</dbReference>
<keyword evidence="6 11" id="KW-0067">ATP-binding</keyword>
<dbReference type="InterPro" id="IPR000924">
    <property type="entry name" value="Glu/Gln-tRNA-synth"/>
</dbReference>
<evidence type="ECO:0000256" key="1">
    <source>
        <dbReference type="ARBA" id="ARBA00004173"/>
    </source>
</evidence>
<keyword evidence="15" id="KW-1185">Reference proteome</keyword>
<dbReference type="GO" id="GO:0006424">
    <property type="term" value="P:glutamyl-tRNA aminoacylation"/>
    <property type="evidence" value="ECO:0007669"/>
    <property type="project" value="InterPro"/>
</dbReference>
<dbReference type="Pfam" id="PF00749">
    <property type="entry name" value="tRNA-synt_1c"/>
    <property type="match status" value="1"/>
</dbReference>
<keyword evidence="5 11" id="KW-0547">Nucleotide-binding</keyword>
<dbReference type="Pfam" id="PF19269">
    <property type="entry name" value="Anticodon_2"/>
    <property type="match status" value="1"/>
</dbReference>
<gene>
    <name evidence="14" type="ORF">L202_06068</name>
</gene>
<evidence type="ECO:0000259" key="12">
    <source>
        <dbReference type="Pfam" id="PF00749"/>
    </source>
</evidence>
<dbReference type="InterPro" id="IPR001412">
    <property type="entry name" value="aa-tRNA-synth_I_CS"/>
</dbReference>
<dbReference type="PRINTS" id="PR00987">
    <property type="entry name" value="TRNASYNTHGLU"/>
</dbReference>
<dbReference type="HAMAP" id="MF_00022">
    <property type="entry name" value="Glu_tRNA_synth_type1"/>
    <property type="match status" value="1"/>
</dbReference>
<comment type="caution">
    <text evidence="14">The sequence shown here is derived from an EMBL/GenBank/DDBJ whole genome shotgun (WGS) entry which is preliminary data.</text>
</comment>
<dbReference type="AlphaFoldDB" id="A0A1E3HIH6"/>
<keyword evidence="8 11" id="KW-0030">Aminoacyl-tRNA synthetase</keyword>
<dbReference type="InterPro" id="IPR045462">
    <property type="entry name" value="aa-tRNA-synth_I_cd-bd"/>
</dbReference>
<dbReference type="GO" id="GO:0000049">
    <property type="term" value="F:tRNA binding"/>
    <property type="evidence" value="ECO:0007669"/>
    <property type="project" value="InterPro"/>
</dbReference>
<sequence>MASSLRSISRCPKSLGSRLCHSHATPEATPVNARLRFAPSPTGHLHLGGLRTALFNHLLARKWKGKWLLRIEDTDRTRYQEGAVDSLRSALDWAGLNYDEGVGAGGSHGPYTQSERLDIYQHYSKQLVAKGEAYECFCTPTELEAIKMSLKKQGLMHSYDGRCRHLTEEDVARRKKAGHTYVVRYKNEPGKLDLPADMIYGDRQPTAVIGPDDFVLMKSDGWPTYHLASVVDDHLMEITHVLRGEEWLASVPKHHRLYTAFGWTPPRFAHLPLLCNPDGTKLSKRKGDTFVEHYIRRGYEPDALLNFLALMGWDYQSIISTSFDTQETLLDPHLRSDGHSLHELFSLTQLIESFDPSYITHRKASVDQSKLDFLNKMTLRRKAGRLGADGSMINALNKEADSVKEKRALVQRFQTMLKEEKALRGCVRVDDLGYVEKVLDADLPRTVILKDMPLQSIFYFLPPTYTCQESQLILKTINPRLYCQYIGLFAETLQHYADKAVTVDSDLVWDVIHKVIDELHIAKKPQLLVPLRHALTERKKGPGVPELVSVLGLEESLSRLRRAEDFVRERLEQD</sequence>
<dbReference type="STRING" id="1295533.A0A1E3HIH6"/>
<dbReference type="InterPro" id="IPR049940">
    <property type="entry name" value="GluQ/Sye"/>
</dbReference>
<organism evidence="14 15">
    <name type="scientific">Cryptococcus amylolentus CBS 6039</name>
    <dbReference type="NCBI Taxonomy" id="1295533"/>
    <lineage>
        <taxon>Eukaryota</taxon>
        <taxon>Fungi</taxon>
        <taxon>Dikarya</taxon>
        <taxon>Basidiomycota</taxon>
        <taxon>Agaricomycotina</taxon>
        <taxon>Tremellomycetes</taxon>
        <taxon>Tremellales</taxon>
        <taxon>Cryptococcaceae</taxon>
        <taxon>Cryptococcus</taxon>
    </lineage>
</organism>